<evidence type="ECO:0000256" key="1">
    <source>
        <dbReference type="ARBA" id="ARBA00004417"/>
    </source>
</evidence>
<evidence type="ECO:0000256" key="5">
    <source>
        <dbReference type="ARBA" id="ARBA00022519"/>
    </source>
</evidence>
<dbReference type="InterPro" id="IPR027417">
    <property type="entry name" value="P-loop_NTPase"/>
</dbReference>
<keyword evidence="9" id="KW-0472">Membrane</keyword>
<organism evidence="11 12">
    <name type="scientific">Vreelandella olivaria</name>
    <dbReference type="NCBI Taxonomy" id="390919"/>
    <lineage>
        <taxon>Bacteria</taxon>
        <taxon>Pseudomonadati</taxon>
        <taxon>Pseudomonadota</taxon>
        <taxon>Gammaproteobacteria</taxon>
        <taxon>Oceanospirillales</taxon>
        <taxon>Halomonadaceae</taxon>
        <taxon>Vreelandella</taxon>
    </lineage>
</organism>
<reference evidence="12" key="1">
    <citation type="journal article" date="2019" name="Microbiol. Resour. Announc.">
        <title>Complete Genome Sequence of Halomonas olivaria, a Moderately Halophilic Bacterium Isolated from Olive Processing Effluents, Obtained by Nanopore Sequencing.</title>
        <authorList>
            <person name="Nagata S."/>
            <person name="Ii K.M."/>
            <person name="Tsukimi T."/>
            <person name="Miura M.C."/>
            <person name="Galipon J."/>
            <person name="Arakawa K."/>
        </authorList>
    </citation>
    <scope>NUCLEOTIDE SEQUENCE [LARGE SCALE GENOMIC DNA]</scope>
    <source>
        <strain evidence="12">TYRC17</strain>
    </source>
</reference>
<keyword evidence="3" id="KW-0813">Transport</keyword>
<keyword evidence="12" id="KW-1185">Reference proteome</keyword>
<dbReference type="InterPro" id="IPR050388">
    <property type="entry name" value="ABC_Ni/Peptide_Import"/>
</dbReference>
<evidence type="ECO:0000313" key="12">
    <source>
        <dbReference type="Proteomes" id="UP000289555"/>
    </source>
</evidence>
<dbReference type="Proteomes" id="UP000289555">
    <property type="component" value="Chromosome"/>
</dbReference>
<comment type="similarity">
    <text evidence="2">Belongs to the ABC transporter superfamily.</text>
</comment>
<gene>
    <name evidence="11" type="ORF">HORIV_64090</name>
</gene>
<evidence type="ECO:0000256" key="3">
    <source>
        <dbReference type="ARBA" id="ARBA00022448"/>
    </source>
</evidence>
<dbReference type="SUPFAM" id="SSF52540">
    <property type="entry name" value="P-loop containing nucleoside triphosphate hydrolases"/>
    <property type="match status" value="1"/>
</dbReference>
<dbReference type="PANTHER" id="PTHR43297:SF14">
    <property type="entry name" value="ATPASE AAA-TYPE CORE DOMAIN-CONTAINING PROTEIN"/>
    <property type="match status" value="1"/>
</dbReference>
<keyword evidence="6" id="KW-0547">Nucleotide-binding</keyword>
<evidence type="ECO:0000259" key="10">
    <source>
        <dbReference type="SMART" id="SM00382"/>
    </source>
</evidence>
<dbReference type="PANTHER" id="PTHR43297">
    <property type="entry name" value="OLIGOPEPTIDE TRANSPORT ATP-BINDING PROTEIN APPD"/>
    <property type="match status" value="1"/>
</dbReference>
<keyword evidence="7" id="KW-0067">ATP-binding</keyword>
<evidence type="ECO:0000256" key="8">
    <source>
        <dbReference type="ARBA" id="ARBA00022967"/>
    </source>
</evidence>
<dbReference type="Pfam" id="PF00005">
    <property type="entry name" value="ABC_tran"/>
    <property type="match status" value="1"/>
</dbReference>
<keyword evidence="4" id="KW-1003">Cell membrane</keyword>
<evidence type="ECO:0000256" key="9">
    <source>
        <dbReference type="ARBA" id="ARBA00023136"/>
    </source>
</evidence>
<dbReference type="InterPro" id="IPR003593">
    <property type="entry name" value="AAA+_ATPase"/>
</dbReference>
<evidence type="ECO:0000256" key="6">
    <source>
        <dbReference type="ARBA" id="ARBA00022741"/>
    </source>
</evidence>
<name>A0ABN5X567_9GAMM</name>
<keyword evidence="5" id="KW-0997">Cell inner membrane</keyword>
<evidence type="ECO:0000313" key="11">
    <source>
        <dbReference type="EMBL" id="BBI53988.1"/>
    </source>
</evidence>
<dbReference type="InterPro" id="IPR003439">
    <property type="entry name" value="ABC_transporter-like_ATP-bd"/>
</dbReference>
<proteinExistence type="inferred from homology"/>
<feature type="domain" description="AAA+ ATPase" evidence="10">
    <location>
        <begin position="22"/>
        <end position="134"/>
    </location>
</feature>
<evidence type="ECO:0000256" key="4">
    <source>
        <dbReference type="ARBA" id="ARBA00022475"/>
    </source>
</evidence>
<accession>A0ABN5X567</accession>
<evidence type="ECO:0000256" key="7">
    <source>
        <dbReference type="ARBA" id="ARBA00022840"/>
    </source>
</evidence>
<dbReference type="Gene3D" id="3.40.50.300">
    <property type="entry name" value="P-loop containing nucleotide triphosphate hydrolases"/>
    <property type="match status" value="1"/>
</dbReference>
<comment type="subcellular location">
    <subcellularLocation>
        <location evidence="1">Cell inner membrane</location>
        <topology evidence="1">Peripheral membrane protein</topology>
    </subcellularLocation>
</comment>
<evidence type="ECO:0000256" key="2">
    <source>
        <dbReference type="ARBA" id="ARBA00005417"/>
    </source>
</evidence>
<keyword evidence="8" id="KW-1278">Translocase</keyword>
<protein>
    <recommendedName>
        <fullName evidence="10">AAA+ ATPase domain-containing protein</fullName>
    </recommendedName>
</protein>
<dbReference type="SMART" id="SM00382">
    <property type="entry name" value="AAA"/>
    <property type="match status" value="1"/>
</dbReference>
<sequence length="157" mass="17112">MRPRLVREERTIVSQINFALKPGEVMALIGESGSGKTTIALAMMGYARRGCRIAGGSVQLGETDILTLSAVETRALRGHRVTYIAQSAAAAFNPSRRLMDQVIEGALIHGVMDRQQAQQKAIQLFGELALPDPEHIGDRYPTRSPGASYSALWPPWP</sequence>
<dbReference type="EMBL" id="AP019416">
    <property type="protein sequence ID" value="BBI53988.1"/>
    <property type="molecule type" value="Genomic_DNA"/>
</dbReference>